<evidence type="ECO:0000313" key="8">
    <source>
        <dbReference type="EMBL" id="MDQ0289282.1"/>
    </source>
</evidence>
<dbReference type="InterPro" id="IPR007197">
    <property type="entry name" value="rSAM"/>
</dbReference>
<dbReference type="PROSITE" id="PS51918">
    <property type="entry name" value="RADICAL_SAM"/>
    <property type="match status" value="1"/>
</dbReference>
<comment type="cofactor">
    <cofactor evidence="1">
        <name>[4Fe-4S] cluster</name>
        <dbReference type="ChEBI" id="CHEBI:49883"/>
    </cofactor>
</comment>
<evidence type="ECO:0000256" key="3">
    <source>
        <dbReference type="ARBA" id="ARBA00022691"/>
    </source>
</evidence>
<keyword evidence="8" id="KW-0670">Pyruvate</keyword>
<keyword evidence="3" id="KW-0949">S-adenosyl-L-methionine</keyword>
<dbReference type="InterPro" id="IPR034457">
    <property type="entry name" value="Organic_radical-activating"/>
</dbReference>
<keyword evidence="6" id="KW-0411">Iron-sulfur</keyword>
<evidence type="ECO:0000256" key="2">
    <source>
        <dbReference type="ARBA" id="ARBA00022485"/>
    </source>
</evidence>
<dbReference type="AlphaFoldDB" id="A0AAE3VEZ5"/>
<dbReference type="SFLD" id="SFLDG01094">
    <property type="entry name" value="Uncharacterised_Radical_SAM_Su"/>
    <property type="match status" value="1"/>
</dbReference>
<name>A0AAE3VEZ5_9BACT</name>
<dbReference type="Pfam" id="PF04055">
    <property type="entry name" value="Radical_SAM"/>
    <property type="match status" value="1"/>
</dbReference>
<comment type="caution">
    <text evidence="8">The sequence shown here is derived from an EMBL/GenBank/DDBJ whole genome shotgun (WGS) entry which is preliminary data.</text>
</comment>
<dbReference type="NCBIfam" id="TIGR02495">
    <property type="entry name" value="NrdG2"/>
    <property type="match status" value="1"/>
</dbReference>
<dbReference type="SUPFAM" id="SSF102114">
    <property type="entry name" value="Radical SAM enzymes"/>
    <property type="match status" value="1"/>
</dbReference>
<dbReference type="Proteomes" id="UP001238163">
    <property type="component" value="Unassembled WGS sequence"/>
</dbReference>
<dbReference type="EC" id="1.97.1.4" evidence="8"/>
<dbReference type="InterPro" id="IPR013785">
    <property type="entry name" value="Aldolase_TIM"/>
</dbReference>
<dbReference type="RefSeq" id="WP_307260687.1">
    <property type="nucleotide sequence ID" value="NZ_JAUSVL010000001.1"/>
</dbReference>
<accession>A0AAE3VEZ5</accession>
<evidence type="ECO:0000256" key="4">
    <source>
        <dbReference type="ARBA" id="ARBA00022723"/>
    </source>
</evidence>
<dbReference type="GO" id="GO:0043365">
    <property type="term" value="F:[formate-C-acetyltransferase]-activating enzyme activity"/>
    <property type="evidence" value="ECO:0007669"/>
    <property type="project" value="UniProtKB-EC"/>
</dbReference>
<proteinExistence type="predicted"/>
<evidence type="ECO:0000256" key="1">
    <source>
        <dbReference type="ARBA" id="ARBA00001966"/>
    </source>
</evidence>
<dbReference type="Gene3D" id="3.20.20.70">
    <property type="entry name" value="Aldolase class I"/>
    <property type="match status" value="1"/>
</dbReference>
<evidence type="ECO:0000256" key="6">
    <source>
        <dbReference type="ARBA" id="ARBA00023014"/>
    </source>
</evidence>
<keyword evidence="8" id="KW-0560">Oxidoreductase</keyword>
<keyword evidence="2" id="KW-0004">4Fe-4S</keyword>
<dbReference type="PANTHER" id="PTHR30352">
    <property type="entry name" value="PYRUVATE FORMATE-LYASE-ACTIVATING ENZYME"/>
    <property type="match status" value="1"/>
</dbReference>
<dbReference type="PANTHER" id="PTHR30352:SF13">
    <property type="entry name" value="GLYCYL-RADICAL ENZYME ACTIVATING ENZYME YJJW-RELATED"/>
    <property type="match status" value="1"/>
</dbReference>
<keyword evidence="5" id="KW-0408">Iron</keyword>
<dbReference type="GO" id="GO:0051539">
    <property type="term" value="F:4 iron, 4 sulfur cluster binding"/>
    <property type="evidence" value="ECO:0007669"/>
    <property type="project" value="UniProtKB-KW"/>
</dbReference>
<sequence length="233" mass="26258">MHNESVLHAMRSETSMVDFPGRMSALFFTSGCNFRCGYCHNPDLLAGGDKCYTWDELGEILQRFRKQWVRAAAITGGEPTIHAALPDTIAFLKKHGFAVKLDSNGSRPDMLERLLPELDYVAMDLKCSLDSYPALTGWKDVEAIRRSLRLIQSSARDYEFRTTLLETLHTNEELHDCGKLIQGAKLLVLQPFVPHENLPAIALRTQPRTRPSRLQEAADILCGYVQKVVVRGE</sequence>
<feature type="domain" description="Radical SAM core" evidence="7">
    <location>
        <begin position="17"/>
        <end position="233"/>
    </location>
</feature>
<dbReference type="EMBL" id="JAUSVL010000001">
    <property type="protein sequence ID" value="MDQ0289282.1"/>
    <property type="molecule type" value="Genomic_DNA"/>
</dbReference>
<dbReference type="GO" id="GO:0046872">
    <property type="term" value="F:metal ion binding"/>
    <property type="evidence" value="ECO:0007669"/>
    <property type="project" value="UniProtKB-KW"/>
</dbReference>
<dbReference type="GO" id="GO:0016829">
    <property type="term" value="F:lyase activity"/>
    <property type="evidence" value="ECO:0007669"/>
    <property type="project" value="UniProtKB-KW"/>
</dbReference>
<dbReference type="SFLD" id="SFLDS00029">
    <property type="entry name" value="Radical_SAM"/>
    <property type="match status" value="1"/>
</dbReference>
<evidence type="ECO:0000259" key="7">
    <source>
        <dbReference type="PROSITE" id="PS51918"/>
    </source>
</evidence>
<reference evidence="8" key="1">
    <citation type="submission" date="2023-07" db="EMBL/GenBank/DDBJ databases">
        <title>Genomic Encyclopedia of Type Strains, Phase IV (KMG-IV): sequencing the most valuable type-strain genomes for metagenomic binning, comparative biology and taxonomic classification.</title>
        <authorList>
            <person name="Goeker M."/>
        </authorList>
    </citation>
    <scope>NUCLEOTIDE SEQUENCE</scope>
    <source>
        <strain evidence="8">DSM 24202</strain>
    </source>
</reference>
<evidence type="ECO:0000256" key="5">
    <source>
        <dbReference type="ARBA" id="ARBA00023004"/>
    </source>
</evidence>
<dbReference type="InterPro" id="IPR058240">
    <property type="entry name" value="rSAM_sf"/>
</dbReference>
<keyword evidence="9" id="KW-1185">Reference proteome</keyword>
<protein>
    <submittedName>
        <fullName evidence="8">Pyruvate formate lyase activating enzyme</fullName>
        <ecNumber evidence="8">1.97.1.4</ecNumber>
    </submittedName>
</protein>
<evidence type="ECO:0000313" key="9">
    <source>
        <dbReference type="Proteomes" id="UP001238163"/>
    </source>
</evidence>
<dbReference type="CDD" id="cd01335">
    <property type="entry name" value="Radical_SAM"/>
    <property type="match status" value="1"/>
</dbReference>
<keyword evidence="4" id="KW-0479">Metal-binding</keyword>
<dbReference type="InterPro" id="IPR012840">
    <property type="entry name" value="NrdG2"/>
</dbReference>
<keyword evidence="8" id="KW-0456">Lyase</keyword>
<gene>
    <name evidence="8" type="ORF">J3R75_001389</name>
</gene>
<organism evidence="8 9">
    <name type="scientific">Oligosphaera ethanolica</name>
    <dbReference type="NCBI Taxonomy" id="760260"/>
    <lineage>
        <taxon>Bacteria</taxon>
        <taxon>Pseudomonadati</taxon>
        <taxon>Lentisphaerota</taxon>
        <taxon>Oligosphaeria</taxon>
        <taxon>Oligosphaerales</taxon>
        <taxon>Oligosphaeraceae</taxon>
        <taxon>Oligosphaera</taxon>
    </lineage>
</organism>